<evidence type="ECO:0000313" key="2">
    <source>
        <dbReference type="Proteomes" id="UP000271098"/>
    </source>
</evidence>
<accession>A0A183DLL6</accession>
<dbReference type="EMBL" id="UYRT01032196">
    <property type="protein sequence ID" value="VDK74591.1"/>
    <property type="molecule type" value="Genomic_DNA"/>
</dbReference>
<reference evidence="3" key="1">
    <citation type="submission" date="2016-06" db="UniProtKB">
        <authorList>
            <consortium name="WormBaseParasite"/>
        </authorList>
    </citation>
    <scope>IDENTIFICATION</scope>
</reference>
<evidence type="ECO:0000313" key="3">
    <source>
        <dbReference type="WBParaSite" id="GPUH_0000961801-mRNA-1"/>
    </source>
</evidence>
<sequence length="103" mass="11773">MYTSEEVYILMKLEKSFHINGKERFWANPELQLLPGPEDHSATSKSPYIASKCSFDDTIRLLYQCKCKERNSALNKPDDERNADDAAWNLISTSIGEEGKVDE</sequence>
<reference evidence="1 2" key="2">
    <citation type="submission" date="2018-11" db="EMBL/GenBank/DDBJ databases">
        <authorList>
            <consortium name="Pathogen Informatics"/>
        </authorList>
    </citation>
    <scope>NUCLEOTIDE SEQUENCE [LARGE SCALE GENOMIC DNA]</scope>
</reference>
<gene>
    <name evidence="1" type="ORF">GPUH_LOCUS9607</name>
</gene>
<name>A0A183DLL6_9BILA</name>
<dbReference type="AlphaFoldDB" id="A0A183DLL6"/>
<dbReference type="WBParaSite" id="GPUH_0000961801-mRNA-1">
    <property type="protein sequence ID" value="GPUH_0000961801-mRNA-1"/>
    <property type="gene ID" value="GPUH_0000961801"/>
</dbReference>
<dbReference type="Proteomes" id="UP000271098">
    <property type="component" value="Unassembled WGS sequence"/>
</dbReference>
<proteinExistence type="predicted"/>
<protein>
    <submittedName>
        <fullName evidence="3">NAC domain-containing protein</fullName>
    </submittedName>
</protein>
<organism evidence="3">
    <name type="scientific">Gongylonema pulchrum</name>
    <dbReference type="NCBI Taxonomy" id="637853"/>
    <lineage>
        <taxon>Eukaryota</taxon>
        <taxon>Metazoa</taxon>
        <taxon>Ecdysozoa</taxon>
        <taxon>Nematoda</taxon>
        <taxon>Chromadorea</taxon>
        <taxon>Rhabditida</taxon>
        <taxon>Spirurina</taxon>
        <taxon>Spiruromorpha</taxon>
        <taxon>Spiruroidea</taxon>
        <taxon>Gongylonematidae</taxon>
        <taxon>Gongylonema</taxon>
    </lineage>
</organism>
<keyword evidence="2" id="KW-1185">Reference proteome</keyword>
<evidence type="ECO:0000313" key="1">
    <source>
        <dbReference type="EMBL" id="VDK74591.1"/>
    </source>
</evidence>